<proteinExistence type="predicted"/>
<dbReference type="AlphaFoldDB" id="A0A328VAZ5"/>
<name>A0A328VAZ5_9CHLR</name>
<accession>A0A328VAZ5</accession>
<reference evidence="2 3" key="1">
    <citation type="submission" date="2016-08" db="EMBL/GenBank/DDBJ databases">
        <title>Analysis of Carbohydrate Active Enzymes in Thermogemmatispora T81 Reveals Carbohydrate Degradation Ability.</title>
        <authorList>
            <person name="Tomazini A."/>
            <person name="Lal S."/>
            <person name="Stott M."/>
            <person name="Henrissat B."/>
            <person name="Polikarpov I."/>
            <person name="Sparling R."/>
            <person name="Levin D.B."/>
        </authorList>
    </citation>
    <scope>NUCLEOTIDE SEQUENCE [LARGE SCALE GENOMIC DNA]</scope>
    <source>
        <strain evidence="2 3">T81</strain>
    </source>
</reference>
<dbReference type="EMBL" id="MCIF01000002">
    <property type="protein sequence ID" value="RAQ94866.1"/>
    <property type="molecule type" value="Genomic_DNA"/>
</dbReference>
<sequence length="150" mass="16302">MTVLPQSTAPIRGSDQYRPNSSTSLTDSHRALSDSDRRQLRPLFLLSSICLARLPVGNSGFLRDTNWWQVSVSMARGLDKTRLAENGLATTWLSGIHPRPSPGPGIGYRSPRAASQVLYSHFLAQGPPAALIPSERGQTGWHQAAQPCLS</sequence>
<feature type="region of interest" description="Disordered" evidence="1">
    <location>
        <begin position="1"/>
        <end position="33"/>
    </location>
</feature>
<evidence type="ECO:0000313" key="2">
    <source>
        <dbReference type="EMBL" id="RAQ94866.1"/>
    </source>
</evidence>
<evidence type="ECO:0000313" key="3">
    <source>
        <dbReference type="Proteomes" id="UP000248706"/>
    </source>
</evidence>
<feature type="compositionally biased region" description="Polar residues" evidence="1">
    <location>
        <begin position="17"/>
        <end position="26"/>
    </location>
</feature>
<protein>
    <submittedName>
        <fullName evidence="2">Uncharacterized protein</fullName>
    </submittedName>
</protein>
<organism evidence="2 3">
    <name type="scientific">Thermogemmatispora tikiterensis</name>
    <dbReference type="NCBI Taxonomy" id="1825093"/>
    <lineage>
        <taxon>Bacteria</taxon>
        <taxon>Bacillati</taxon>
        <taxon>Chloroflexota</taxon>
        <taxon>Ktedonobacteria</taxon>
        <taxon>Thermogemmatisporales</taxon>
        <taxon>Thermogemmatisporaceae</taxon>
        <taxon>Thermogemmatispora</taxon>
    </lineage>
</organism>
<dbReference type="Proteomes" id="UP000248706">
    <property type="component" value="Unassembled WGS sequence"/>
</dbReference>
<comment type="caution">
    <text evidence="2">The sequence shown here is derived from an EMBL/GenBank/DDBJ whole genome shotgun (WGS) entry which is preliminary data.</text>
</comment>
<gene>
    <name evidence="2" type="ORF">A4R35_04910</name>
</gene>
<evidence type="ECO:0000256" key="1">
    <source>
        <dbReference type="SAM" id="MobiDB-lite"/>
    </source>
</evidence>
<keyword evidence="3" id="KW-1185">Reference proteome</keyword>